<keyword evidence="1" id="KW-0732">Signal</keyword>
<feature type="signal peptide" evidence="1">
    <location>
        <begin position="1"/>
        <end position="24"/>
    </location>
</feature>
<name>A0ABY7LT52_9BACT</name>
<keyword evidence="3" id="KW-1185">Reference proteome</keyword>
<sequence>MLTTRLYLAAAASLLVACTPTAYLALKPNQGSGTWKDGHERSVVRQDSLQVSLGFVRYEGNALVFDLDIQNQSERAVLVAPEQFSYTPVATTLHQGQEYMPYFPGAVKAINPEQKLDGLVAAVVYNVRESQRALVLASPEYGQLHRLEHSSAALQAQTQKQDVEARLLRKNTLLPGQGIRGYVYFPRTDEADILRLSLPLRAQPLALSYSQLRSRQPAY</sequence>
<organism evidence="2 3">
    <name type="scientific">Hymenobacter canadensis</name>
    <dbReference type="NCBI Taxonomy" id="2999067"/>
    <lineage>
        <taxon>Bacteria</taxon>
        <taxon>Pseudomonadati</taxon>
        <taxon>Bacteroidota</taxon>
        <taxon>Cytophagia</taxon>
        <taxon>Cytophagales</taxon>
        <taxon>Hymenobacteraceae</taxon>
        <taxon>Hymenobacter</taxon>
    </lineage>
</organism>
<evidence type="ECO:0008006" key="4">
    <source>
        <dbReference type="Google" id="ProtNLM"/>
    </source>
</evidence>
<accession>A0ABY7LT52</accession>
<feature type="chain" id="PRO_5046015633" description="DUF4352 domain-containing protein" evidence="1">
    <location>
        <begin position="25"/>
        <end position="219"/>
    </location>
</feature>
<proteinExistence type="predicted"/>
<dbReference type="EMBL" id="CP114767">
    <property type="protein sequence ID" value="WBA43588.1"/>
    <property type="molecule type" value="Genomic_DNA"/>
</dbReference>
<dbReference type="Proteomes" id="UP001211005">
    <property type="component" value="Chromosome"/>
</dbReference>
<evidence type="ECO:0000313" key="2">
    <source>
        <dbReference type="EMBL" id="WBA43588.1"/>
    </source>
</evidence>
<protein>
    <recommendedName>
        <fullName evidence="4">DUF4352 domain-containing protein</fullName>
    </recommendedName>
</protein>
<evidence type="ECO:0000313" key="3">
    <source>
        <dbReference type="Proteomes" id="UP001211005"/>
    </source>
</evidence>
<dbReference type="PROSITE" id="PS51257">
    <property type="entry name" value="PROKAR_LIPOPROTEIN"/>
    <property type="match status" value="1"/>
</dbReference>
<dbReference type="RefSeq" id="WP_269561625.1">
    <property type="nucleotide sequence ID" value="NZ_CP114767.1"/>
</dbReference>
<gene>
    <name evidence="2" type="ORF">O3303_08475</name>
</gene>
<reference evidence="2 3" key="1">
    <citation type="submission" date="2022-12" db="EMBL/GenBank/DDBJ databases">
        <title>Hymenobacter canadensis sp. nov. isolated from lake water of the Cambridge Bay, Canada.</title>
        <authorList>
            <person name="Kim W.H."/>
            <person name="Lee Y.M."/>
        </authorList>
    </citation>
    <scope>NUCLEOTIDE SEQUENCE [LARGE SCALE GENOMIC DNA]</scope>
    <source>
        <strain evidence="2 3">PAMC 29467</strain>
    </source>
</reference>
<evidence type="ECO:0000256" key="1">
    <source>
        <dbReference type="SAM" id="SignalP"/>
    </source>
</evidence>